<evidence type="ECO:0000256" key="1">
    <source>
        <dbReference type="SAM" id="MobiDB-lite"/>
    </source>
</evidence>
<dbReference type="Gene3D" id="3.40.50.410">
    <property type="entry name" value="von Willebrand factor, type A domain"/>
    <property type="match status" value="1"/>
</dbReference>
<dbReference type="InterPro" id="IPR022156">
    <property type="entry name" value="Uncharacterised_YfbK_N"/>
</dbReference>
<sequence length="679" mass="71220">MTDDRDPLDLLKAGLKAAPPPPDPAARARALALAMENFDRLQDSTEAARPKEDRPPQAGFLNGVRSMLNFLTTRPALAATTSVAALIVGVAVLLPVAQKLPVAPGQPPLATPAAAPQPPLPEASSLAQAAPPAPDTPVATGTVEVPYPAPAEAAPKVVVDMPEAEAAAPAADATLDYLAEASPRLRREAPAGGAEILPEVVAAPSVEPMALPQLDPNTEAYATAEANPVKVTAEEPVSTFSTDVDTASYALVRSTLNLGVMPTPDQVRVEEMVNYFPYAYPAPEAGQAFRTTVSVMPTPWNEGTRLVTIGLQGALPAIADRPPLNLVFLIDTSGSMEDPMKLGLLKQSLALMLPELRPDDQVALVAYAGSAGEVLPPTRAAEKDKILAALDSLAAGGSTAGAEGIELAYKVAAGMTAQGEVSRVLLATDGDFNVGLSDPAALETFIARKRDEGIYLSVLGFGRGNLDDATMQALAQNGNGTASYIDTLAEARKVLVDQLSGALFPIADDVKVQVEWNPAQVAEYRLIGYETRALKREDFNNDKVDAGEIGAGLQVTAIYEITAPGSKALKNDPLRYGAAPAADGTADELGFLRLRWKAPGASESQLTETAITGREQATDDTRFAAAIAGFGQILQDSVYLGDWGWDQAIALALDARGDDPFGYRIEAVNLMRLAQSLDR</sequence>
<dbReference type="EMBL" id="PZKE01000010">
    <property type="protein sequence ID" value="PTE13967.1"/>
    <property type="molecule type" value="Genomic_DNA"/>
</dbReference>
<feature type="domain" description="VWFA" evidence="3">
    <location>
        <begin position="325"/>
        <end position="503"/>
    </location>
</feature>
<feature type="region of interest" description="Disordered" evidence="1">
    <location>
        <begin position="108"/>
        <end position="143"/>
    </location>
</feature>
<dbReference type="Pfam" id="PF00092">
    <property type="entry name" value="VWA"/>
    <property type="match status" value="1"/>
</dbReference>
<keyword evidence="2" id="KW-1133">Transmembrane helix</keyword>
<dbReference type="InterPro" id="IPR002035">
    <property type="entry name" value="VWF_A"/>
</dbReference>
<dbReference type="InterPro" id="IPR021908">
    <property type="entry name" value="YfbK_C"/>
</dbReference>
<dbReference type="SUPFAM" id="SSF53300">
    <property type="entry name" value="vWA-like"/>
    <property type="match status" value="1"/>
</dbReference>
<proteinExistence type="predicted"/>
<dbReference type="CDD" id="cd01465">
    <property type="entry name" value="vWA_subgroup"/>
    <property type="match status" value="1"/>
</dbReference>
<evidence type="ECO:0000259" key="3">
    <source>
        <dbReference type="PROSITE" id="PS50234"/>
    </source>
</evidence>
<dbReference type="PROSITE" id="PS50234">
    <property type="entry name" value="VWFA"/>
    <property type="match status" value="1"/>
</dbReference>
<reference evidence="4 5" key="1">
    <citation type="submission" date="2018-03" db="EMBL/GenBank/DDBJ databases">
        <title>Rhodobacter blasticus.</title>
        <authorList>
            <person name="Meyer T.E."/>
            <person name="Miller S."/>
            <person name="Lodha T."/>
            <person name="Gandham S."/>
            <person name="Chintalapati S."/>
            <person name="Chintalapati V.R."/>
        </authorList>
    </citation>
    <scope>NUCLEOTIDE SEQUENCE [LARGE SCALE GENOMIC DNA]</scope>
    <source>
        <strain evidence="4 5">DSM 2131</strain>
    </source>
</reference>
<feature type="compositionally biased region" description="Pro residues" evidence="1">
    <location>
        <begin position="108"/>
        <end position="121"/>
    </location>
</feature>
<dbReference type="AlphaFoldDB" id="A0A2T4J810"/>
<keyword evidence="2" id="KW-0472">Membrane</keyword>
<evidence type="ECO:0000313" key="5">
    <source>
        <dbReference type="Proteomes" id="UP000241362"/>
    </source>
</evidence>
<name>A0A2T4J810_FUSBL</name>
<dbReference type="Pfam" id="PF12034">
    <property type="entry name" value="YfbK_C"/>
    <property type="match status" value="1"/>
</dbReference>
<keyword evidence="5" id="KW-1185">Reference proteome</keyword>
<feature type="compositionally biased region" description="Low complexity" evidence="1">
    <location>
        <begin position="122"/>
        <end position="143"/>
    </location>
</feature>
<evidence type="ECO:0000256" key="2">
    <source>
        <dbReference type="SAM" id="Phobius"/>
    </source>
</evidence>
<accession>A0A2T4J810</accession>
<keyword evidence="2" id="KW-0812">Transmembrane</keyword>
<feature type="region of interest" description="Disordered" evidence="1">
    <location>
        <begin position="1"/>
        <end position="25"/>
    </location>
</feature>
<dbReference type="Proteomes" id="UP000241362">
    <property type="component" value="Unassembled WGS sequence"/>
</dbReference>
<evidence type="ECO:0000313" key="4">
    <source>
        <dbReference type="EMBL" id="PTE13967.1"/>
    </source>
</evidence>
<feature type="transmembrane region" description="Helical" evidence="2">
    <location>
        <begin position="76"/>
        <end position="97"/>
    </location>
</feature>
<organism evidence="4 5">
    <name type="scientific">Fuscovulum blasticum DSM 2131</name>
    <dbReference type="NCBI Taxonomy" id="1188250"/>
    <lineage>
        <taxon>Bacteria</taxon>
        <taxon>Pseudomonadati</taxon>
        <taxon>Pseudomonadota</taxon>
        <taxon>Alphaproteobacteria</taxon>
        <taxon>Rhodobacterales</taxon>
        <taxon>Paracoccaceae</taxon>
        <taxon>Pseudogemmobacter</taxon>
    </lineage>
</organism>
<comment type="caution">
    <text evidence="4">The sequence shown here is derived from an EMBL/GenBank/DDBJ whole genome shotgun (WGS) entry which is preliminary data.</text>
</comment>
<dbReference type="RefSeq" id="WP_107673711.1">
    <property type="nucleotide sequence ID" value="NZ_PZKE01000010.1"/>
</dbReference>
<protein>
    <submittedName>
        <fullName evidence="4">VWA domain-containing protein</fullName>
    </submittedName>
</protein>
<dbReference type="PANTHER" id="PTHR10579:SF43">
    <property type="entry name" value="ZINC FINGER (C3HC4-TYPE RING FINGER) FAMILY PROTEIN"/>
    <property type="match status" value="1"/>
</dbReference>
<dbReference type="SMART" id="SM00327">
    <property type="entry name" value="VWA"/>
    <property type="match status" value="1"/>
</dbReference>
<dbReference type="InterPro" id="IPR036465">
    <property type="entry name" value="vWFA_dom_sf"/>
</dbReference>
<dbReference type="Pfam" id="PF12450">
    <property type="entry name" value="vWF_A"/>
    <property type="match status" value="1"/>
</dbReference>
<dbReference type="PANTHER" id="PTHR10579">
    <property type="entry name" value="CALCIUM-ACTIVATED CHLORIDE CHANNEL REGULATOR"/>
    <property type="match status" value="1"/>
</dbReference>
<gene>
    <name evidence="4" type="ORF">C5F44_11660</name>
</gene>
<dbReference type="InterPro" id="IPR051266">
    <property type="entry name" value="CLCR"/>
</dbReference>